<name>A0ABV5S565_9ACTN</name>
<keyword evidence="2" id="KW-1185">Reference proteome</keyword>
<comment type="caution">
    <text evidence="1">The sequence shown here is derived from an EMBL/GenBank/DDBJ whole genome shotgun (WGS) entry which is preliminary data.</text>
</comment>
<protein>
    <submittedName>
        <fullName evidence="1">Uncharacterized protein</fullName>
    </submittedName>
</protein>
<gene>
    <name evidence="1" type="ORF">ACFFSA_27300</name>
</gene>
<reference evidence="1 2" key="1">
    <citation type="submission" date="2024-09" db="EMBL/GenBank/DDBJ databases">
        <authorList>
            <person name="Sun Q."/>
            <person name="Mori K."/>
        </authorList>
    </citation>
    <scope>NUCLEOTIDE SEQUENCE [LARGE SCALE GENOMIC DNA]</scope>
    <source>
        <strain evidence="1 2">JCM 3143</strain>
    </source>
</reference>
<accession>A0ABV5S565</accession>
<sequence>MPAEDVAVSLCDPAHDTRLLRQWTPEGATTRGIEPLIDTLPS</sequence>
<dbReference type="EMBL" id="JBHMBW010000025">
    <property type="protein sequence ID" value="MFB9626809.1"/>
    <property type="molecule type" value="Genomic_DNA"/>
</dbReference>
<dbReference type="RefSeq" id="WP_345003211.1">
    <property type="nucleotide sequence ID" value="NZ_BAAAXV010000012.1"/>
</dbReference>
<evidence type="ECO:0000313" key="2">
    <source>
        <dbReference type="Proteomes" id="UP001589532"/>
    </source>
</evidence>
<proteinExistence type="predicted"/>
<organism evidence="1 2">
    <name type="scientific">Nonomuraea helvata</name>
    <dbReference type="NCBI Taxonomy" id="37484"/>
    <lineage>
        <taxon>Bacteria</taxon>
        <taxon>Bacillati</taxon>
        <taxon>Actinomycetota</taxon>
        <taxon>Actinomycetes</taxon>
        <taxon>Streptosporangiales</taxon>
        <taxon>Streptosporangiaceae</taxon>
        <taxon>Nonomuraea</taxon>
    </lineage>
</organism>
<dbReference type="Proteomes" id="UP001589532">
    <property type="component" value="Unassembled WGS sequence"/>
</dbReference>
<evidence type="ECO:0000313" key="1">
    <source>
        <dbReference type="EMBL" id="MFB9626809.1"/>
    </source>
</evidence>